<comment type="caution">
    <text evidence="3">The sequence shown here is derived from an EMBL/GenBank/DDBJ whole genome shotgun (WGS) entry which is preliminary data.</text>
</comment>
<feature type="region of interest" description="Disordered" evidence="1">
    <location>
        <begin position="348"/>
        <end position="379"/>
    </location>
</feature>
<evidence type="ECO:0000259" key="2">
    <source>
        <dbReference type="PROSITE" id="PS00036"/>
    </source>
</evidence>
<evidence type="ECO:0000313" key="4">
    <source>
        <dbReference type="Proteomes" id="UP000886653"/>
    </source>
</evidence>
<keyword evidence="4" id="KW-1185">Reference proteome</keyword>
<sequence length="533" mass="59279">MDRLGHLPAISKLSPVPNSINEAPSEFNPSLDISSRFSDLPTTSSPNGHARLMTEYYLPNPSSVEGYHHHPTPLELPSMETTFQKPQADPPVNQLHQHQTYNLPDHHLKTHRLPSASSISSIQIQQEGLGNFGMDQDFKACPQPRESECSSDCSSPEYEKKLKTEYSYPNNTDLEFVKEDFENSSANEDGIGNAPYPYSYHHHHHHHHDEFVRANLAKHVKGSSYAQKDLQDGRCVTTDHEEEKKSDDASTVTSAGDSKGDAKKGASAKMSEKRRQQNREAQRAMRERRKRVAQYQEVHMTAMIAENAHLREKVAYLSNLVFTHAIGHQPGQLQQWNPSFTRHLPVLSPLDTTNLQPNSSLSSGSSPQENSVGTLPFSNPYSIPENGPYSFSTGTHGLMNYGSTSPYEIEYLTHHASGSTLTHQNMSGTCSSTSSSPNFSRPGTSDEGGTPTALEGRGRRSHQQPMFSSWNANERNRFPSRSDSPLRTTIPLSNHLVHQMSGIGHDHSSSHNNTTTSTVPSPTTVRVFFFFLV</sequence>
<feature type="compositionally biased region" description="Low complexity" evidence="1">
    <location>
        <begin position="510"/>
        <end position="519"/>
    </location>
</feature>
<proteinExistence type="predicted"/>
<feature type="region of interest" description="Disordered" evidence="1">
    <location>
        <begin position="1"/>
        <end position="48"/>
    </location>
</feature>
<dbReference type="AlphaFoldDB" id="A0A9P6TDP8"/>
<dbReference type="InterPro" id="IPR004827">
    <property type="entry name" value="bZIP"/>
</dbReference>
<gene>
    <name evidence="3" type="ORF">CROQUDRAFT_132221</name>
</gene>
<feature type="compositionally biased region" description="Polar residues" evidence="1">
    <location>
        <begin position="463"/>
        <end position="488"/>
    </location>
</feature>
<feature type="region of interest" description="Disordered" evidence="1">
    <location>
        <begin position="222"/>
        <end position="292"/>
    </location>
</feature>
<dbReference type="PROSITE" id="PS00036">
    <property type="entry name" value="BZIP_BASIC"/>
    <property type="match status" value="1"/>
</dbReference>
<organism evidence="3 4">
    <name type="scientific">Cronartium quercuum f. sp. fusiforme G11</name>
    <dbReference type="NCBI Taxonomy" id="708437"/>
    <lineage>
        <taxon>Eukaryota</taxon>
        <taxon>Fungi</taxon>
        <taxon>Dikarya</taxon>
        <taxon>Basidiomycota</taxon>
        <taxon>Pucciniomycotina</taxon>
        <taxon>Pucciniomycetes</taxon>
        <taxon>Pucciniales</taxon>
        <taxon>Coleosporiaceae</taxon>
        <taxon>Cronartium</taxon>
    </lineage>
</organism>
<feature type="compositionally biased region" description="Low complexity" evidence="1">
    <location>
        <begin position="427"/>
        <end position="436"/>
    </location>
</feature>
<feature type="region of interest" description="Disordered" evidence="1">
    <location>
        <begin position="184"/>
        <end position="209"/>
    </location>
</feature>
<dbReference type="EMBL" id="MU167242">
    <property type="protein sequence ID" value="KAG0147925.1"/>
    <property type="molecule type" value="Genomic_DNA"/>
</dbReference>
<feature type="compositionally biased region" description="Basic and acidic residues" evidence="1">
    <location>
        <begin position="258"/>
        <end position="285"/>
    </location>
</feature>
<dbReference type="Pfam" id="PF07716">
    <property type="entry name" value="bZIP_2"/>
    <property type="match status" value="1"/>
</dbReference>
<feature type="region of interest" description="Disordered" evidence="1">
    <location>
        <begin position="500"/>
        <end position="519"/>
    </location>
</feature>
<name>A0A9P6TDP8_9BASI</name>
<evidence type="ECO:0000256" key="1">
    <source>
        <dbReference type="SAM" id="MobiDB-lite"/>
    </source>
</evidence>
<dbReference type="SUPFAM" id="SSF57959">
    <property type="entry name" value="Leucine zipper domain"/>
    <property type="match status" value="1"/>
</dbReference>
<dbReference type="Proteomes" id="UP000886653">
    <property type="component" value="Unassembled WGS sequence"/>
</dbReference>
<evidence type="ECO:0000313" key="3">
    <source>
        <dbReference type="EMBL" id="KAG0147925.1"/>
    </source>
</evidence>
<dbReference type="InterPro" id="IPR046347">
    <property type="entry name" value="bZIP_sf"/>
</dbReference>
<protein>
    <recommendedName>
        <fullName evidence="2">BZIP domain-containing protein</fullName>
    </recommendedName>
</protein>
<dbReference type="CDD" id="cd14686">
    <property type="entry name" value="bZIP"/>
    <property type="match status" value="1"/>
</dbReference>
<dbReference type="OrthoDB" id="2500677at2759"/>
<feature type="compositionally biased region" description="Polar residues" evidence="1">
    <location>
        <begin position="16"/>
        <end position="47"/>
    </location>
</feature>
<feature type="compositionally biased region" description="Basic and acidic residues" evidence="1">
    <location>
        <begin position="229"/>
        <end position="248"/>
    </location>
</feature>
<feature type="compositionally biased region" description="Low complexity" evidence="1">
    <location>
        <begin position="355"/>
        <end position="371"/>
    </location>
</feature>
<accession>A0A9P6TDP8</accession>
<feature type="domain" description="BZIP" evidence="2">
    <location>
        <begin position="273"/>
        <end position="288"/>
    </location>
</feature>
<dbReference type="GO" id="GO:0003700">
    <property type="term" value="F:DNA-binding transcription factor activity"/>
    <property type="evidence" value="ECO:0007669"/>
    <property type="project" value="InterPro"/>
</dbReference>
<reference evidence="3" key="1">
    <citation type="submission" date="2013-11" db="EMBL/GenBank/DDBJ databases">
        <title>Genome sequence of the fusiform rust pathogen reveals effectors for host alternation and coevolution with pine.</title>
        <authorList>
            <consortium name="DOE Joint Genome Institute"/>
            <person name="Smith K."/>
            <person name="Pendleton A."/>
            <person name="Kubisiak T."/>
            <person name="Anderson C."/>
            <person name="Salamov A."/>
            <person name="Aerts A."/>
            <person name="Riley R."/>
            <person name="Clum A."/>
            <person name="Lindquist E."/>
            <person name="Ence D."/>
            <person name="Campbell M."/>
            <person name="Kronenberg Z."/>
            <person name="Feau N."/>
            <person name="Dhillon B."/>
            <person name="Hamelin R."/>
            <person name="Burleigh J."/>
            <person name="Smith J."/>
            <person name="Yandell M."/>
            <person name="Nelson C."/>
            <person name="Grigoriev I."/>
            <person name="Davis J."/>
        </authorList>
    </citation>
    <scope>NUCLEOTIDE SEQUENCE</scope>
    <source>
        <strain evidence="3">G11</strain>
    </source>
</reference>
<feature type="region of interest" description="Disordered" evidence="1">
    <location>
        <begin position="420"/>
        <end position="488"/>
    </location>
</feature>